<evidence type="ECO:0000313" key="2">
    <source>
        <dbReference type="Proteomes" id="UP000838821"/>
    </source>
</evidence>
<proteinExistence type="predicted"/>
<dbReference type="EMBL" id="CAKMMW010000017">
    <property type="protein sequence ID" value="CAH1218833.1"/>
    <property type="molecule type" value="Genomic_DNA"/>
</dbReference>
<keyword evidence="2" id="KW-1185">Reference proteome</keyword>
<reference evidence="1" key="1">
    <citation type="submission" date="2022-01" db="EMBL/GenBank/DDBJ databases">
        <authorList>
            <person name="Criscuolo A."/>
        </authorList>
    </citation>
    <scope>NUCLEOTIDE SEQUENCE</scope>
    <source>
        <strain evidence="1">CIP111891</strain>
    </source>
</reference>
<protein>
    <submittedName>
        <fullName evidence="1">Uncharacterized protein</fullName>
    </submittedName>
</protein>
<evidence type="ECO:0000313" key="1">
    <source>
        <dbReference type="EMBL" id="CAH1218833.1"/>
    </source>
</evidence>
<comment type="caution">
    <text evidence="1">The sequence shown here is derived from an EMBL/GenBank/DDBJ whole genome shotgun (WGS) entry which is preliminary data.</text>
</comment>
<name>A0ABM9CQ56_9BACL</name>
<sequence length="52" mass="5431">MVRLMVGVGRGVISLFLVFSAMVAGVGESIAEAGLGPELTVAQLSLRWKISI</sequence>
<gene>
    <name evidence="1" type="ORF">PAECIP111891_04798</name>
</gene>
<organism evidence="1 2">
    <name type="scientific">Paenibacillus allorhizoplanae</name>
    <dbReference type="NCBI Taxonomy" id="2905648"/>
    <lineage>
        <taxon>Bacteria</taxon>
        <taxon>Bacillati</taxon>
        <taxon>Bacillota</taxon>
        <taxon>Bacilli</taxon>
        <taxon>Bacillales</taxon>
        <taxon>Paenibacillaceae</taxon>
        <taxon>Paenibacillus</taxon>
    </lineage>
</organism>
<accession>A0ABM9CQ56</accession>
<dbReference type="Proteomes" id="UP000838821">
    <property type="component" value="Unassembled WGS sequence"/>
</dbReference>